<dbReference type="AlphaFoldDB" id="A0A6J8DFX4"/>
<dbReference type="Proteomes" id="UP000507470">
    <property type="component" value="Unassembled WGS sequence"/>
</dbReference>
<keyword evidence="4" id="KW-1185">Reference proteome</keyword>
<sequence>MTETVTVKNNKATSGTSVSRRDSPTADFMNMITSDTSPAIVKKSTPSTLEISSTTSENANTSPVLTVTSTQTTTGRRPRQLLCRCPKKICNTKWHFLDGLDITDSEVIEIILEDFYQNILSEITIDKTSVTKEVRKRNSAVNKTGSAKFIGSGCIIFLILPIVILIALDLLNCCFHLQTRFRRRKHGNRSQINAISNTKHHGDSDMPLQENILSTEDYYASRCGNNFHPDEMKRETYHKRREDQC</sequence>
<proteinExistence type="predicted"/>
<evidence type="ECO:0000256" key="2">
    <source>
        <dbReference type="SAM" id="Phobius"/>
    </source>
</evidence>
<feature type="compositionally biased region" description="Polar residues" evidence="1">
    <location>
        <begin position="1"/>
        <end position="18"/>
    </location>
</feature>
<keyword evidence="2" id="KW-1133">Transmembrane helix</keyword>
<evidence type="ECO:0000313" key="3">
    <source>
        <dbReference type="EMBL" id="CAC5406262.1"/>
    </source>
</evidence>
<feature type="region of interest" description="Disordered" evidence="1">
    <location>
        <begin position="1"/>
        <end position="73"/>
    </location>
</feature>
<dbReference type="OrthoDB" id="6187068at2759"/>
<accession>A0A6J8DFX4</accession>
<keyword evidence="2" id="KW-0812">Transmembrane</keyword>
<feature type="transmembrane region" description="Helical" evidence="2">
    <location>
        <begin position="149"/>
        <end position="175"/>
    </location>
</feature>
<organism evidence="3 4">
    <name type="scientific">Mytilus coruscus</name>
    <name type="common">Sea mussel</name>
    <dbReference type="NCBI Taxonomy" id="42192"/>
    <lineage>
        <taxon>Eukaryota</taxon>
        <taxon>Metazoa</taxon>
        <taxon>Spiralia</taxon>
        <taxon>Lophotrochozoa</taxon>
        <taxon>Mollusca</taxon>
        <taxon>Bivalvia</taxon>
        <taxon>Autobranchia</taxon>
        <taxon>Pteriomorphia</taxon>
        <taxon>Mytilida</taxon>
        <taxon>Mytiloidea</taxon>
        <taxon>Mytilidae</taxon>
        <taxon>Mytilinae</taxon>
        <taxon>Mytilus</taxon>
    </lineage>
</organism>
<keyword evidence="2" id="KW-0472">Membrane</keyword>
<protein>
    <submittedName>
        <fullName evidence="3">Uncharacterized protein</fullName>
    </submittedName>
</protein>
<feature type="compositionally biased region" description="Polar residues" evidence="1">
    <location>
        <begin position="44"/>
        <end position="60"/>
    </location>
</feature>
<gene>
    <name evidence="3" type="ORF">MCOR_39855</name>
</gene>
<name>A0A6J8DFX4_MYTCO</name>
<evidence type="ECO:0000256" key="1">
    <source>
        <dbReference type="SAM" id="MobiDB-lite"/>
    </source>
</evidence>
<reference evidence="3 4" key="1">
    <citation type="submission" date="2020-06" db="EMBL/GenBank/DDBJ databases">
        <authorList>
            <person name="Li R."/>
            <person name="Bekaert M."/>
        </authorList>
    </citation>
    <scope>NUCLEOTIDE SEQUENCE [LARGE SCALE GENOMIC DNA]</scope>
    <source>
        <strain evidence="4">wild</strain>
    </source>
</reference>
<evidence type="ECO:0000313" key="4">
    <source>
        <dbReference type="Proteomes" id="UP000507470"/>
    </source>
</evidence>
<feature type="compositionally biased region" description="Low complexity" evidence="1">
    <location>
        <begin position="61"/>
        <end position="73"/>
    </location>
</feature>
<dbReference type="EMBL" id="CACVKT020007195">
    <property type="protein sequence ID" value="CAC5406262.1"/>
    <property type="molecule type" value="Genomic_DNA"/>
</dbReference>